<comment type="subunit">
    <text evidence="5">The glycine cleavage system is composed of four proteins: P, T, L and H.</text>
</comment>
<keyword evidence="2 4" id="KW-0450">Lipoyl</keyword>
<evidence type="ECO:0000256" key="4">
    <source>
        <dbReference type="PIRSR" id="PIRSR617453-50"/>
    </source>
</evidence>
<evidence type="ECO:0000259" key="6">
    <source>
        <dbReference type="PROSITE" id="PS50968"/>
    </source>
</evidence>
<sequence>MSLRLLSARIVRSSAPLNKAASLSIFRGYATKKFTEDHEWVSIDNGVGTVGITTHAQKTLGDIVFVEVPATGNELVKGETVGVVESVKAAGDLITPVSGEVVEANDSLVEDPSAVNSGPEDEGWLFKVKLSDNSELDSLLDEAAYNKFCEAEEGH</sequence>
<dbReference type="Proteomes" id="UP000193560">
    <property type="component" value="Unassembled WGS sequence"/>
</dbReference>
<dbReference type="CDD" id="cd06848">
    <property type="entry name" value="GCS_H"/>
    <property type="match status" value="1"/>
</dbReference>
<dbReference type="InterPro" id="IPR003016">
    <property type="entry name" value="2-oxoA_DH_lipoyl-BS"/>
</dbReference>
<comment type="function">
    <text evidence="5">The H protein shuttles the methylamine group of glycine from the P protein to the T protein.</text>
</comment>
<dbReference type="OrthoDB" id="10264154at2759"/>
<dbReference type="AlphaFoldDB" id="A0A1X2J268"/>
<dbReference type="Pfam" id="PF01597">
    <property type="entry name" value="GCV_H"/>
    <property type="match status" value="1"/>
</dbReference>
<dbReference type="EMBL" id="MCGE01000001">
    <property type="protein sequence ID" value="ORZ25922.1"/>
    <property type="molecule type" value="Genomic_DNA"/>
</dbReference>
<dbReference type="InterPro" id="IPR000089">
    <property type="entry name" value="Biotin_lipoyl"/>
</dbReference>
<dbReference type="InterPro" id="IPR033753">
    <property type="entry name" value="GCV_H/Fam206"/>
</dbReference>
<dbReference type="GO" id="GO:0005739">
    <property type="term" value="C:mitochondrion"/>
    <property type="evidence" value="ECO:0007669"/>
    <property type="project" value="UniProtKB-SubCell"/>
</dbReference>
<evidence type="ECO:0000313" key="7">
    <source>
        <dbReference type="EMBL" id="ORZ25922.1"/>
    </source>
</evidence>
<comment type="subcellular location">
    <subcellularLocation>
        <location evidence="5">Mitochondrion</location>
    </subcellularLocation>
</comment>
<organism evidence="7 8">
    <name type="scientific">Absidia repens</name>
    <dbReference type="NCBI Taxonomy" id="90262"/>
    <lineage>
        <taxon>Eukaryota</taxon>
        <taxon>Fungi</taxon>
        <taxon>Fungi incertae sedis</taxon>
        <taxon>Mucoromycota</taxon>
        <taxon>Mucoromycotina</taxon>
        <taxon>Mucoromycetes</taxon>
        <taxon>Mucorales</taxon>
        <taxon>Cunninghamellaceae</taxon>
        <taxon>Absidia</taxon>
    </lineage>
</organism>
<evidence type="ECO:0000256" key="1">
    <source>
        <dbReference type="ARBA" id="ARBA00009249"/>
    </source>
</evidence>
<dbReference type="PROSITE" id="PS00189">
    <property type="entry name" value="LIPOYL"/>
    <property type="match status" value="1"/>
</dbReference>
<dbReference type="PANTHER" id="PTHR11715">
    <property type="entry name" value="GLYCINE CLEAVAGE SYSTEM H PROTEIN"/>
    <property type="match status" value="1"/>
</dbReference>
<dbReference type="NCBIfam" id="NF002270">
    <property type="entry name" value="PRK01202.1"/>
    <property type="match status" value="1"/>
</dbReference>
<protein>
    <recommendedName>
        <fullName evidence="5">Glycine cleavage system H protein</fullName>
    </recommendedName>
</protein>
<evidence type="ECO:0000256" key="2">
    <source>
        <dbReference type="ARBA" id="ARBA00022823"/>
    </source>
</evidence>
<dbReference type="SUPFAM" id="SSF51230">
    <property type="entry name" value="Single hybrid motif"/>
    <property type="match status" value="1"/>
</dbReference>
<dbReference type="Gene3D" id="2.40.50.100">
    <property type="match status" value="1"/>
</dbReference>
<dbReference type="PROSITE" id="PS50968">
    <property type="entry name" value="BIOTINYL_LIPOYL"/>
    <property type="match status" value="1"/>
</dbReference>
<name>A0A1X2J268_9FUNG</name>
<dbReference type="GO" id="GO:0019464">
    <property type="term" value="P:glycine decarboxylation via glycine cleavage system"/>
    <property type="evidence" value="ECO:0007669"/>
    <property type="project" value="UniProtKB-UniRule"/>
</dbReference>
<accession>A0A1X2J268</accession>
<dbReference type="GO" id="GO:0005960">
    <property type="term" value="C:glycine cleavage complex"/>
    <property type="evidence" value="ECO:0007669"/>
    <property type="project" value="UniProtKB-UniRule"/>
</dbReference>
<dbReference type="PANTHER" id="PTHR11715:SF3">
    <property type="entry name" value="GLYCINE CLEAVAGE SYSTEM H PROTEIN-RELATED"/>
    <property type="match status" value="1"/>
</dbReference>
<keyword evidence="3 5" id="KW-0809">Transit peptide</keyword>
<reference evidence="7 8" key="1">
    <citation type="submission" date="2016-07" db="EMBL/GenBank/DDBJ databases">
        <title>Pervasive Adenine N6-methylation of Active Genes in Fungi.</title>
        <authorList>
            <consortium name="DOE Joint Genome Institute"/>
            <person name="Mondo S.J."/>
            <person name="Dannebaum R.O."/>
            <person name="Kuo R.C."/>
            <person name="Labutti K."/>
            <person name="Haridas S."/>
            <person name="Kuo A."/>
            <person name="Salamov A."/>
            <person name="Ahrendt S.R."/>
            <person name="Lipzen A."/>
            <person name="Sullivan W."/>
            <person name="Andreopoulos W.B."/>
            <person name="Clum A."/>
            <person name="Lindquist E."/>
            <person name="Daum C."/>
            <person name="Ramamoorthy G.K."/>
            <person name="Gryganskyi A."/>
            <person name="Culley D."/>
            <person name="Magnuson J.K."/>
            <person name="James T.Y."/>
            <person name="O'Malley M.A."/>
            <person name="Stajich J.E."/>
            <person name="Spatafora J.W."/>
            <person name="Visel A."/>
            <person name="Grigoriev I.V."/>
        </authorList>
    </citation>
    <scope>NUCLEOTIDE SEQUENCE [LARGE SCALE GENOMIC DNA]</scope>
    <source>
        <strain evidence="7 8">NRRL 1336</strain>
    </source>
</reference>
<dbReference type="InterPro" id="IPR002930">
    <property type="entry name" value="GCV_H"/>
</dbReference>
<dbReference type="InterPro" id="IPR017453">
    <property type="entry name" value="GCV_H_sub"/>
</dbReference>
<dbReference type="HAMAP" id="MF_00272">
    <property type="entry name" value="GcvH"/>
    <property type="match status" value="1"/>
</dbReference>
<evidence type="ECO:0000256" key="3">
    <source>
        <dbReference type="ARBA" id="ARBA00022946"/>
    </source>
</evidence>
<dbReference type="NCBIfam" id="TIGR00527">
    <property type="entry name" value="gcvH"/>
    <property type="match status" value="1"/>
</dbReference>
<dbReference type="GO" id="GO:0009249">
    <property type="term" value="P:protein lipoylation"/>
    <property type="evidence" value="ECO:0007669"/>
    <property type="project" value="TreeGrafter"/>
</dbReference>
<comment type="cofactor">
    <cofactor evidence="5">
        <name>(R)-lipoate</name>
        <dbReference type="ChEBI" id="CHEBI:83088"/>
    </cofactor>
    <text evidence="5">Binds 1 lipoyl cofactor covalently.</text>
</comment>
<dbReference type="InterPro" id="IPR011053">
    <property type="entry name" value="Single_hybrid_motif"/>
</dbReference>
<keyword evidence="5" id="KW-0496">Mitochondrion</keyword>
<proteinExistence type="inferred from homology"/>
<gene>
    <name evidence="7" type="ORF">BCR42DRAFT_401209</name>
</gene>
<comment type="caution">
    <text evidence="7">The sequence shown here is derived from an EMBL/GenBank/DDBJ whole genome shotgun (WGS) entry which is preliminary data.</text>
</comment>
<feature type="domain" description="Lipoyl-binding" evidence="6">
    <location>
        <begin position="47"/>
        <end position="129"/>
    </location>
</feature>
<dbReference type="STRING" id="90262.A0A1X2J268"/>
<evidence type="ECO:0000313" key="8">
    <source>
        <dbReference type="Proteomes" id="UP000193560"/>
    </source>
</evidence>
<comment type="similarity">
    <text evidence="1 5">Belongs to the GcvH family.</text>
</comment>
<keyword evidence="8" id="KW-1185">Reference proteome</keyword>
<feature type="modified residue" description="N6-lipoyllysine" evidence="4">
    <location>
        <position position="88"/>
    </location>
</feature>
<evidence type="ECO:0000256" key="5">
    <source>
        <dbReference type="RuleBase" id="RU364055"/>
    </source>
</evidence>